<dbReference type="GO" id="GO:0005886">
    <property type="term" value="C:plasma membrane"/>
    <property type="evidence" value="ECO:0007669"/>
    <property type="project" value="UniProtKB-SubCell"/>
</dbReference>
<dbReference type="FunFam" id="3.40.50.300:FF:000589">
    <property type="entry name" value="ABC transporter, ATP-binding subunit"/>
    <property type="match status" value="1"/>
</dbReference>
<reference evidence="10 11" key="1">
    <citation type="submission" date="2016-06" db="EMBL/GenBank/DDBJ databases">
        <title>Complete genome sequence of a saline-alkali tolerant type strain Dietzia timorensis ID05-A0528T.</title>
        <authorList>
            <person name="Wu X."/>
        </authorList>
    </citation>
    <scope>NUCLEOTIDE SEQUENCE [LARGE SCALE GENOMIC DNA]</scope>
    <source>
        <strain evidence="10 11">ID05-A0528</strain>
    </source>
</reference>
<dbReference type="PROSITE" id="PS00211">
    <property type="entry name" value="ABC_TRANSPORTER_1"/>
    <property type="match status" value="1"/>
</dbReference>
<dbReference type="GO" id="GO:0016887">
    <property type="term" value="F:ATP hydrolysis activity"/>
    <property type="evidence" value="ECO:0007669"/>
    <property type="project" value="InterPro"/>
</dbReference>
<sequence>MTKADETLALRARGLVRRFGETTAVDGIDLDLHRGEVMALLGPNGAGKTSTVEMCEGFIAPDEGSISIFGLDPIANRERVHARVGMMLQGGGAYSASRTEEMLRLIASFYADPIDVDWLLDTLGMREHGRTPYRRLSGGQQQRLSLACAIVGKPELVFLDEPTAGLDAQSRIAVWELVRALRRDGVAVLLTTHLMDEAAELADSVVIIDRGSVVATGSPEQISSLGLNDGVVASFHDDVAASELERLADALSNFDVRVRGGNRANEISIDGASSPEIFAAACAHFAANDMAIERIGRHERSLEDVFLELTGKDLR</sequence>
<dbReference type="CDD" id="cd03230">
    <property type="entry name" value="ABC_DR_subfamily_A"/>
    <property type="match status" value="1"/>
</dbReference>
<evidence type="ECO:0000256" key="2">
    <source>
        <dbReference type="ARBA" id="ARBA00022448"/>
    </source>
</evidence>
<comment type="subcellular location">
    <subcellularLocation>
        <location evidence="1">Cell membrane</location>
        <topology evidence="1">Peripheral membrane protein</topology>
    </subcellularLocation>
</comment>
<dbReference type="KEGG" id="dtm:BJL86_1688"/>
<evidence type="ECO:0000256" key="6">
    <source>
        <dbReference type="ARBA" id="ARBA00022967"/>
    </source>
</evidence>
<keyword evidence="3" id="KW-1003">Cell membrane</keyword>
<dbReference type="Gene3D" id="3.40.50.300">
    <property type="entry name" value="P-loop containing nucleotide triphosphate hydrolases"/>
    <property type="match status" value="1"/>
</dbReference>
<evidence type="ECO:0000256" key="5">
    <source>
        <dbReference type="ARBA" id="ARBA00022840"/>
    </source>
</evidence>
<dbReference type="PANTHER" id="PTHR42711">
    <property type="entry name" value="ABC TRANSPORTER ATP-BINDING PROTEIN"/>
    <property type="match status" value="1"/>
</dbReference>
<dbReference type="InterPro" id="IPR017871">
    <property type="entry name" value="ABC_transporter-like_CS"/>
</dbReference>
<keyword evidence="5 10" id="KW-0067">ATP-binding</keyword>
<dbReference type="SMART" id="SM00382">
    <property type="entry name" value="AAA"/>
    <property type="match status" value="1"/>
</dbReference>
<accession>A0A173LLI7</accession>
<evidence type="ECO:0000259" key="9">
    <source>
        <dbReference type="PROSITE" id="PS50893"/>
    </source>
</evidence>
<evidence type="ECO:0000256" key="1">
    <source>
        <dbReference type="ARBA" id="ARBA00004202"/>
    </source>
</evidence>
<dbReference type="PANTHER" id="PTHR42711:SF16">
    <property type="entry name" value="ABC TRANSPORTER ATP-BINDING PROTEIN"/>
    <property type="match status" value="1"/>
</dbReference>
<name>A0A173LLI7_9ACTN</name>
<dbReference type="InterPro" id="IPR003593">
    <property type="entry name" value="AAA+_ATPase"/>
</dbReference>
<protein>
    <submittedName>
        <fullName evidence="10">Putative ABC transporter ATP-binding protein YvfR</fullName>
    </submittedName>
</protein>
<keyword evidence="8" id="KW-0046">Antibiotic resistance</keyword>
<keyword evidence="4" id="KW-0547">Nucleotide-binding</keyword>
<evidence type="ECO:0000313" key="10">
    <source>
        <dbReference type="EMBL" id="ANI92464.1"/>
    </source>
</evidence>
<evidence type="ECO:0000313" key="11">
    <source>
        <dbReference type="Proteomes" id="UP000186104"/>
    </source>
</evidence>
<dbReference type="AlphaFoldDB" id="A0A173LLI7"/>
<evidence type="ECO:0000256" key="7">
    <source>
        <dbReference type="ARBA" id="ARBA00023136"/>
    </source>
</evidence>
<evidence type="ECO:0000256" key="4">
    <source>
        <dbReference type="ARBA" id="ARBA00022741"/>
    </source>
</evidence>
<dbReference type="EMBL" id="CP015961">
    <property type="protein sequence ID" value="ANI92464.1"/>
    <property type="molecule type" value="Genomic_DNA"/>
</dbReference>
<dbReference type="InterPro" id="IPR027417">
    <property type="entry name" value="P-loop_NTPase"/>
</dbReference>
<dbReference type="OrthoDB" id="9804819at2"/>
<dbReference type="GO" id="GO:0005524">
    <property type="term" value="F:ATP binding"/>
    <property type="evidence" value="ECO:0007669"/>
    <property type="project" value="UniProtKB-KW"/>
</dbReference>
<keyword evidence="11" id="KW-1185">Reference proteome</keyword>
<feature type="domain" description="ABC transporter" evidence="9">
    <location>
        <begin position="10"/>
        <end position="235"/>
    </location>
</feature>
<dbReference type="GO" id="GO:0046677">
    <property type="term" value="P:response to antibiotic"/>
    <property type="evidence" value="ECO:0007669"/>
    <property type="project" value="UniProtKB-KW"/>
</dbReference>
<organism evidence="10 11">
    <name type="scientific">Dietzia timorensis</name>
    <dbReference type="NCBI Taxonomy" id="499555"/>
    <lineage>
        <taxon>Bacteria</taxon>
        <taxon>Bacillati</taxon>
        <taxon>Actinomycetota</taxon>
        <taxon>Actinomycetes</taxon>
        <taxon>Mycobacteriales</taxon>
        <taxon>Dietziaceae</taxon>
        <taxon>Dietzia</taxon>
    </lineage>
</organism>
<dbReference type="Pfam" id="PF00005">
    <property type="entry name" value="ABC_tran"/>
    <property type="match status" value="1"/>
</dbReference>
<dbReference type="GO" id="GO:0055085">
    <property type="term" value="P:transmembrane transport"/>
    <property type="evidence" value="ECO:0007669"/>
    <property type="project" value="UniProtKB-ARBA"/>
</dbReference>
<evidence type="ECO:0000256" key="8">
    <source>
        <dbReference type="ARBA" id="ARBA00023251"/>
    </source>
</evidence>
<keyword evidence="7" id="KW-0472">Membrane</keyword>
<proteinExistence type="predicted"/>
<dbReference type="InterPro" id="IPR050763">
    <property type="entry name" value="ABC_transporter_ATP-binding"/>
</dbReference>
<keyword evidence="2" id="KW-0813">Transport</keyword>
<dbReference type="InterPro" id="IPR003439">
    <property type="entry name" value="ABC_transporter-like_ATP-bd"/>
</dbReference>
<dbReference type="STRING" id="499555.BJL86_1688"/>
<dbReference type="SUPFAM" id="SSF52540">
    <property type="entry name" value="P-loop containing nucleoside triphosphate hydrolases"/>
    <property type="match status" value="1"/>
</dbReference>
<keyword evidence="6" id="KW-1278">Translocase</keyword>
<evidence type="ECO:0000256" key="3">
    <source>
        <dbReference type="ARBA" id="ARBA00022475"/>
    </source>
</evidence>
<gene>
    <name evidence="10" type="ORF">BJL86_1688</name>
</gene>
<dbReference type="PROSITE" id="PS50893">
    <property type="entry name" value="ABC_TRANSPORTER_2"/>
    <property type="match status" value="1"/>
</dbReference>
<dbReference type="Proteomes" id="UP000186104">
    <property type="component" value="Chromosome"/>
</dbReference>